<dbReference type="PROSITE" id="PS50835">
    <property type="entry name" value="IG_LIKE"/>
    <property type="match status" value="1"/>
</dbReference>
<reference evidence="3" key="1">
    <citation type="submission" date="2022-11" db="EMBL/GenBank/DDBJ databases">
        <title>Centuries of genome instability and evolution in soft-shell clam transmissible cancer (bioRxiv).</title>
        <authorList>
            <person name="Hart S.F.M."/>
            <person name="Yonemitsu M.A."/>
            <person name="Giersch R.M."/>
            <person name="Beal B.F."/>
            <person name="Arriagada G."/>
            <person name="Davis B.W."/>
            <person name="Ostrander E.A."/>
            <person name="Goff S.P."/>
            <person name="Metzger M.J."/>
        </authorList>
    </citation>
    <scope>NUCLEOTIDE SEQUENCE</scope>
    <source>
        <strain evidence="3">MELC-2E11</strain>
        <tissue evidence="3">Siphon/mantle</tissue>
    </source>
</reference>
<evidence type="ECO:0000313" key="3">
    <source>
        <dbReference type="EMBL" id="WAR29142.1"/>
    </source>
</evidence>
<accession>A0ABY7G757</accession>
<feature type="domain" description="Ig-like" evidence="2">
    <location>
        <begin position="27"/>
        <end position="59"/>
    </location>
</feature>
<gene>
    <name evidence="3" type="ORF">MAR_002710</name>
</gene>
<dbReference type="Proteomes" id="UP001164746">
    <property type="component" value="Chromosome 16"/>
</dbReference>
<protein>
    <recommendedName>
        <fullName evidence="2">Ig-like domain-containing protein</fullName>
    </recommendedName>
</protein>
<name>A0ABY7G757_MYAAR</name>
<keyword evidence="4" id="KW-1185">Reference proteome</keyword>
<evidence type="ECO:0000256" key="1">
    <source>
        <dbReference type="SAM" id="MobiDB-lite"/>
    </source>
</evidence>
<evidence type="ECO:0000313" key="4">
    <source>
        <dbReference type="Proteomes" id="UP001164746"/>
    </source>
</evidence>
<feature type="non-terminal residue" evidence="3">
    <location>
        <position position="166"/>
    </location>
</feature>
<sequence>MALCWNFACIYLFYAFHFVKGLETQKPTLIATRIAANNTITLTCNILGGTARSVGWYRNQGRMVISIGYVNGICKTSPPELPFSTECRCLNITMYTYNGSTIKSNQIRIRESKPSRTETDSTSTVSRSTRRSDVVNRTVSIQETTQDTTTVTIEKTKADTTHAGKS</sequence>
<dbReference type="InterPro" id="IPR007110">
    <property type="entry name" value="Ig-like_dom"/>
</dbReference>
<organism evidence="3 4">
    <name type="scientific">Mya arenaria</name>
    <name type="common">Soft-shell clam</name>
    <dbReference type="NCBI Taxonomy" id="6604"/>
    <lineage>
        <taxon>Eukaryota</taxon>
        <taxon>Metazoa</taxon>
        <taxon>Spiralia</taxon>
        <taxon>Lophotrochozoa</taxon>
        <taxon>Mollusca</taxon>
        <taxon>Bivalvia</taxon>
        <taxon>Autobranchia</taxon>
        <taxon>Heteroconchia</taxon>
        <taxon>Euheterodonta</taxon>
        <taxon>Imparidentia</taxon>
        <taxon>Neoheterodontei</taxon>
        <taxon>Myida</taxon>
        <taxon>Myoidea</taxon>
        <taxon>Myidae</taxon>
        <taxon>Mya</taxon>
    </lineage>
</organism>
<proteinExistence type="predicted"/>
<dbReference type="EMBL" id="CP111027">
    <property type="protein sequence ID" value="WAR29142.1"/>
    <property type="molecule type" value="Genomic_DNA"/>
</dbReference>
<feature type="region of interest" description="Disordered" evidence="1">
    <location>
        <begin position="109"/>
        <end position="132"/>
    </location>
</feature>
<evidence type="ECO:0000259" key="2">
    <source>
        <dbReference type="PROSITE" id="PS50835"/>
    </source>
</evidence>
<feature type="compositionally biased region" description="Basic and acidic residues" evidence="1">
    <location>
        <begin position="109"/>
        <end position="119"/>
    </location>
</feature>